<feature type="compositionally biased region" description="Acidic residues" evidence="1">
    <location>
        <begin position="194"/>
        <end position="205"/>
    </location>
</feature>
<proteinExistence type="predicted"/>
<sequence>MWFKSVAENIEDGLKMLRTDKDAMELAQIGPGFCRNSCTIEEIEVEEVAGPCKDGVGTTGLVVGPIGKAQQMSLAKGKQEAQKAKAPIVGKHDRHQGSDTKLEGGSDDDSQDEDFEPISDGSDTDLPWSDTESEDSAHDIVFDDSDDDGNVDGGLFDIKVKSMDEEENIFPEQGGQATPTSNKGKEVVMAGFRDEDDGYDSEELPDLPSSDAEGDVQLKKYPLHKDLKDMSKYKWEVGTLLYQETNSKIV</sequence>
<evidence type="ECO:0000313" key="3">
    <source>
        <dbReference type="Proteomes" id="UP001341840"/>
    </source>
</evidence>
<comment type="caution">
    <text evidence="2">The sequence shown here is derived from an EMBL/GenBank/DDBJ whole genome shotgun (WGS) entry which is preliminary data.</text>
</comment>
<accession>A0ABU6YQ51</accession>
<dbReference type="Proteomes" id="UP001341840">
    <property type="component" value="Unassembled WGS sequence"/>
</dbReference>
<protein>
    <submittedName>
        <fullName evidence="2">Uncharacterized protein</fullName>
    </submittedName>
</protein>
<reference evidence="2 3" key="1">
    <citation type="journal article" date="2023" name="Plants (Basel)">
        <title>Bridging the Gap: Combining Genomics and Transcriptomics Approaches to Understand Stylosanthes scabra, an Orphan Legume from the Brazilian Caatinga.</title>
        <authorList>
            <person name="Ferreira-Neto J.R.C."/>
            <person name="da Silva M.D."/>
            <person name="Binneck E."/>
            <person name="de Melo N.F."/>
            <person name="da Silva R.H."/>
            <person name="de Melo A.L.T.M."/>
            <person name="Pandolfi V."/>
            <person name="Bustamante F.O."/>
            <person name="Brasileiro-Vidal A.C."/>
            <person name="Benko-Iseppon A.M."/>
        </authorList>
    </citation>
    <scope>NUCLEOTIDE SEQUENCE [LARGE SCALE GENOMIC DNA]</scope>
    <source>
        <tissue evidence="2">Leaves</tissue>
    </source>
</reference>
<evidence type="ECO:0000313" key="2">
    <source>
        <dbReference type="EMBL" id="MED6212055.1"/>
    </source>
</evidence>
<evidence type="ECO:0000256" key="1">
    <source>
        <dbReference type="SAM" id="MobiDB-lite"/>
    </source>
</evidence>
<feature type="compositionally biased region" description="Acidic residues" evidence="1">
    <location>
        <begin position="105"/>
        <end position="117"/>
    </location>
</feature>
<dbReference type="EMBL" id="JASCZI010242785">
    <property type="protein sequence ID" value="MED6212055.1"/>
    <property type="molecule type" value="Genomic_DNA"/>
</dbReference>
<gene>
    <name evidence="2" type="ORF">PIB30_079515</name>
</gene>
<feature type="region of interest" description="Disordered" evidence="1">
    <location>
        <begin position="73"/>
        <end position="215"/>
    </location>
</feature>
<keyword evidence="3" id="KW-1185">Reference proteome</keyword>
<name>A0ABU6YQ51_9FABA</name>
<organism evidence="2 3">
    <name type="scientific">Stylosanthes scabra</name>
    <dbReference type="NCBI Taxonomy" id="79078"/>
    <lineage>
        <taxon>Eukaryota</taxon>
        <taxon>Viridiplantae</taxon>
        <taxon>Streptophyta</taxon>
        <taxon>Embryophyta</taxon>
        <taxon>Tracheophyta</taxon>
        <taxon>Spermatophyta</taxon>
        <taxon>Magnoliopsida</taxon>
        <taxon>eudicotyledons</taxon>
        <taxon>Gunneridae</taxon>
        <taxon>Pentapetalae</taxon>
        <taxon>rosids</taxon>
        <taxon>fabids</taxon>
        <taxon>Fabales</taxon>
        <taxon>Fabaceae</taxon>
        <taxon>Papilionoideae</taxon>
        <taxon>50 kb inversion clade</taxon>
        <taxon>dalbergioids sensu lato</taxon>
        <taxon>Dalbergieae</taxon>
        <taxon>Pterocarpus clade</taxon>
        <taxon>Stylosanthes</taxon>
    </lineage>
</organism>
<feature type="compositionally biased region" description="Basic and acidic residues" evidence="1">
    <location>
        <begin position="95"/>
        <end position="104"/>
    </location>
</feature>